<dbReference type="InterPro" id="IPR000352">
    <property type="entry name" value="Pep_chain_release_fac_I"/>
</dbReference>
<feature type="domain" description="Prokaryotic-type class I peptide chain release factors" evidence="1">
    <location>
        <begin position="67"/>
        <end position="204"/>
    </location>
</feature>
<name>A0A7D9CWH4_DEKBR</name>
<dbReference type="Pfam" id="PF00472">
    <property type="entry name" value="RF-1"/>
    <property type="match status" value="1"/>
</dbReference>
<dbReference type="GO" id="GO:0016150">
    <property type="term" value="F:translation release factor activity, codon nonspecific"/>
    <property type="evidence" value="ECO:0007669"/>
    <property type="project" value="TreeGrafter"/>
</dbReference>
<dbReference type="GO" id="GO:0005762">
    <property type="term" value="C:mitochondrial large ribosomal subunit"/>
    <property type="evidence" value="ECO:0007669"/>
    <property type="project" value="TreeGrafter"/>
</dbReference>
<dbReference type="GO" id="GO:0070126">
    <property type="term" value="P:mitochondrial translational termination"/>
    <property type="evidence" value="ECO:0007669"/>
    <property type="project" value="TreeGrafter"/>
</dbReference>
<evidence type="ECO:0000259" key="1">
    <source>
        <dbReference type="Pfam" id="PF00472"/>
    </source>
</evidence>
<keyword evidence="3" id="KW-1185">Reference proteome</keyword>
<sequence>MYGIERSHYLKSTTKFNCTPLRSMQIKLDLVGIFSIRRLSTKAQGDSNNVRQWLQNLNPDKSLLRHFKVTYTHSSGKGGQHVNKTDTKAQMSMSSSSWYRSRGSWMNENAFDEIMKNYINKDTPVKKRFPYFTISGDILVESQLTRYRDKNLQDCLDKFVHAVRQCGEPRQRQSETTKRTWARYRKVENEKRLHTKKHRQENKQFRKKISLGDL</sequence>
<dbReference type="Gene3D" id="3.30.160.20">
    <property type="match status" value="1"/>
</dbReference>
<evidence type="ECO:0000313" key="2">
    <source>
        <dbReference type="EMBL" id="VUG17457.1"/>
    </source>
</evidence>
<evidence type="ECO:0000313" key="3">
    <source>
        <dbReference type="Proteomes" id="UP000478008"/>
    </source>
</evidence>
<dbReference type="Proteomes" id="UP000478008">
    <property type="component" value="Unassembled WGS sequence"/>
</dbReference>
<dbReference type="EMBL" id="CABFWN010000002">
    <property type="protein sequence ID" value="VUG17457.1"/>
    <property type="molecule type" value="Genomic_DNA"/>
</dbReference>
<dbReference type="GO" id="GO:0004045">
    <property type="term" value="F:peptidyl-tRNA hydrolase activity"/>
    <property type="evidence" value="ECO:0007669"/>
    <property type="project" value="TreeGrafter"/>
</dbReference>
<dbReference type="PANTHER" id="PTHR11075">
    <property type="entry name" value="PEPTIDE CHAIN RELEASE FACTOR"/>
    <property type="match status" value="1"/>
</dbReference>
<proteinExistence type="predicted"/>
<gene>
    <name evidence="2" type="ORF">DEBR0S2_07646G</name>
</gene>
<protein>
    <submittedName>
        <fullName evidence="2">DEBR0S2_07646g1_1</fullName>
    </submittedName>
</protein>
<dbReference type="InterPro" id="IPR052104">
    <property type="entry name" value="Mito_Release_Factor_mL62"/>
</dbReference>
<dbReference type="AlphaFoldDB" id="A0A7D9CWH4"/>
<accession>A0A7D9CWH4</accession>
<reference evidence="2 3" key="1">
    <citation type="submission" date="2019-07" db="EMBL/GenBank/DDBJ databases">
        <authorList>
            <person name="Friedrich A."/>
            <person name="Schacherer J."/>
        </authorList>
    </citation>
    <scope>NUCLEOTIDE SEQUENCE [LARGE SCALE GENOMIC DNA]</scope>
</reference>
<dbReference type="PANTHER" id="PTHR11075:SF54">
    <property type="entry name" value="LARGE RIBOSOMAL SUBUNIT PROTEIN ML62"/>
    <property type="match status" value="1"/>
</dbReference>
<dbReference type="SUPFAM" id="SSF110916">
    <property type="entry name" value="Peptidyl-tRNA hydrolase domain-like"/>
    <property type="match status" value="1"/>
</dbReference>
<organism evidence="2 3">
    <name type="scientific">Dekkera bruxellensis</name>
    <name type="common">Brettanomyces custersii</name>
    <dbReference type="NCBI Taxonomy" id="5007"/>
    <lineage>
        <taxon>Eukaryota</taxon>
        <taxon>Fungi</taxon>
        <taxon>Dikarya</taxon>
        <taxon>Ascomycota</taxon>
        <taxon>Saccharomycotina</taxon>
        <taxon>Pichiomycetes</taxon>
        <taxon>Pichiales</taxon>
        <taxon>Pichiaceae</taxon>
        <taxon>Brettanomyces</taxon>
    </lineage>
</organism>